<dbReference type="Gene3D" id="1.10.3660.10">
    <property type="entry name" value="6-phosphogluconate dehydrogenase C-terminal like domain"/>
    <property type="match status" value="1"/>
</dbReference>
<reference evidence="6" key="1">
    <citation type="submission" date="2020-10" db="EMBL/GenBank/DDBJ databases">
        <authorList>
            <person name="Gilroy R."/>
        </authorList>
    </citation>
    <scope>NUCLEOTIDE SEQUENCE</scope>
    <source>
        <strain evidence="6">13766</strain>
    </source>
</reference>
<evidence type="ECO:0000259" key="5">
    <source>
        <dbReference type="PROSITE" id="PS51176"/>
    </source>
</evidence>
<dbReference type="InterPro" id="IPR046826">
    <property type="entry name" value="PDH_N"/>
</dbReference>
<dbReference type="Pfam" id="PF02153">
    <property type="entry name" value="PDH_N"/>
    <property type="match status" value="1"/>
</dbReference>
<proteinExistence type="inferred from homology"/>
<dbReference type="SUPFAM" id="SSF48179">
    <property type="entry name" value="6-phosphogluconate dehydrogenase C-terminal domain-like"/>
    <property type="match status" value="1"/>
</dbReference>
<dbReference type="PANTHER" id="PTHR21363">
    <property type="entry name" value="PREPHENATE DEHYDROGENASE"/>
    <property type="match status" value="1"/>
</dbReference>
<dbReference type="Pfam" id="PF20463">
    <property type="entry name" value="PDH_C"/>
    <property type="match status" value="1"/>
</dbReference>
<comment type="caution">
    <text evidence="6">The sequence shown here is derived from an EMBL/GenBank/DDBJ whole genome shotgun (WGS) entry which is preliminary data.</text>
</comment>
<sequence length="292" mass="31821">MSGNEAVLTVGVVGLGLIGGSMAKAYKRQGHAVYGYDASETVTKFAILSGALDGALTREDYARCDLLFIATYPEAAVQFLRENGPYFSRDGIVMDLCGTKEMVCRAGFEAAREHGFTFVGGHPMAGTHNSGFKYAREDMFRGAPMVIVPPVRDDIALLARVKRLLAPAGFGSLSVTTGEAHDRTIAFTSQLAHIVSSAYIKSPTALEHRGFSAGSYRDMTRVAWLNPDMWTQLFLENRENLLRELDAILGHLGEYRAAIAQNDASTLRRLLEEGRQRKEAVDGKGTNTPDPN</sequence>
<dbReference type="GO" id="GO:0004665">
    <property type="term" value="F:prephenate dehydrogenase (NADP+) activity"/>
    <property type="evidence" value="ECO:0007669"/>
    <property type="project" value="InterPro"/>
</dbReference>
<evidence type="ECO:0000256" key="4">
    <source>
        <dbReference type="SAM" id="MobiDB-lite"/>
    </source>
</evidence>
<dbReference type="InterPro" id="IPR008927">
    <property type="entry name" value="6-PGluconate_DH-like_C_sf"/>
</dbReference>
<organism evidence="6 7">
    <name type="scientific">Candidatus Alectryocaccomicrobium excrementavium</name>
    <dbReference type="NCBI Taxonomy" id="2840668"/>
    <lineage>
        <taxon>Bacteria</taxon>
        <taxon>Bacillati</taxon>
        <taxon>Bacillota</taxon>
        <taxon>Clostridia</taxon>
        <taxon>Candidatus Alectryocaccomicrobium</taxon>
    </lineage>
</organism>
<dbReference type="SUPFAM" id="SSF51735">
    <property type="entry name" value="NAD(P)-binding Rossmann-fold domains"/>
    <property type="match status" value="1"/>
</dbReference>
<dbReference type="Proteomes" id="UP000824140">
    <property type="component" value="Unassembled WGS sequence"/>
</dbReference>
<dbReference type="AlphaFoldDB" id="A0A9D1G1B3"/>
<comment type="similarity">
    <text evidence="1">Belongs to the prephenate/arogenate dehydrogenase family.</text>
</comment>
<feature type="domain" description="Prephenate/arogenate dehydrogenase" evidence="5">
    <location>
        <begin position="8"/>
        <end position="289"/>
    </location>
</feature>
<evidence type="ECO:0000313" key="6">
    <source>
        <dbReference type="EMBL" id="HIS93167.1"/>
    </source>
</evidence>
<dbReference type="EMBL" id="DVJN01000185">
    <property type="protein sequence ID" value="HIS93167.1"/>
    <property type="molecule type" value="Genomic_DNA"/>
</dbReference>
<evidence type="ECO:0000256" key="3">
    <source>
        <dbReference type="ARBA" id="ARBA00029440"/>
    </source>
</evidence>
<dbReference type="GO" id="GO:0070403">
    <property type="term" value="F:NAD+ binding"/>
    <property type="evidence" value="ECO:0007669"/>
    <property type="project" value="InterPro"/>
</dbReference>
<dbReference type="InterPro" id="IPR046825">
    <property type="entry name" value="PDH_C"/>
</dbReference>
<reference evidence="6" key="2">
    <citation type="journal article" date="2021" name="PeerJ">
        <title>Extensive microbial diversity within the chicken gut microbiome revealed by metagenomics and culture.</title>
        <authorList>
            <person name="Gilroy R."/>
            <person name="Ravi A."/>
            <person name="Getino M."/>
            <person name="Pursley I."/>
            <person name="Horton D.L."/>
            <person name="Alikhan N.F."/>
            <person name="Baker D."/>
            <person name="Gharbi K."/>
            <person name="Hall N."/>
            <person name="Watson M."/>
            <person name="Adriaenssens E.M."/>
            <person name="Foster-Nyarko E."/>
            <person name="Jarju S."/>
            <person name="Secka A."/>
            <person name="Antonio M."/>
            <person name="Oren A."/>
            <person name="Chaudhuri R.R."/>
            <person name="La Ragione R."/>
            <person name="Hildebrand F."/>
            <person name="Pallen M.J."/>
        </authorList>
    </citation>
    <scope>NUCLEOTIDE SEQUENCE</scope>
    <source>
        <strain evidence="6">13766</strain>
    </source>
</reference>
<dbReference type="InterPro" id="IPR050812">
    <property type="entry name" value="Preph/Arog_dehydrog"/>
</dbReference>
<gene>
    <name evidence="6" type="ORF">IAA84_09155</name>
</gene>
<evidence type="ECO:0000256" key="1">
    <source>
        <dbReference type="ARBA" id="ARBA00007964"/>
    </source>
</evidence>
<evidence type="ECO:0000313" key="7">
    <source>
        <dbReference type="Proteomes" id="UP000824140"/>
    </source>
</evidence>
<dbReference type="PROSITE" id="PS51176">
    <property type="entry name" value="PDH_ADH"/>
    <property type="match status" value="1"/>
</dbReference>
<dbReference type="InterPro" id="IPR036291">
    <property type="entry name" value="NAD(P)-bd_dom_sf"/>
</dbReference>
<keyword evidence="2" id="KW-0560">Oxidoreductase</keyword>
<accession>A0A9D1G1B3</accession>
<dbReference type="GO" id="GO:0006571">
    <property type="term" value="P:tyrosine biosynthetic process"/>
    <property type="evidence" value="ECO:0007669"/>
    <property type="project" value="InterPro"/>
</dbReference>
<feature type="region of interest" description="Disordered" evidence="4">
    <location>
        <begin position="273"/>
        <end position="292"/>
    </location>
</feature>
<dbReference type="GO" id="GO:0008977">
    <property type="term" value="F:prephenate dehydrogenase (NAD+) activity"/>
    <property type="evidence" value="ECO:0007669"/>
    <property type="project" value="InterPro"/>
</dbReference>
<protein>
    <submittedName>
        <fullName evidence="6">Prephenate dehydrogenase</fullName>
    </submittedName>
</protein>
<dbReference type="InterPro" id="IPR003099">
    <property type="entry name" value="Prephen_DH"/>
</dbReference>
<evidence type="ECO:0000256" key="2">
    <source>
        <dbReference type="ARBA" id="ARBA00023002"/>
    </source>
</evidence>
<feature type="compositionally biased region" description="Basic and acidic residues" evidence="4">
    <location>
        <begin position="273"/>
        <end position="282"/>
    </location>
</feature>
<dbReference type="PANTHER" id="PTHR21363:SF0">
    <property type="entry name" value="PREPHENATE DEHYDROGENASE [NADP(+)]"/>
    <property type="match status" value="1"/>
</dbReference>
<dbReference type="Gene3D" id="3.40.50.720">
    <property type="entry name" value="NAD(P)-binding Rossmann-like Domain"/>
    <property type="match status" value="1"/>
</dbReference>
<comment type="pathway">
    <text evidence="3">Amino-acid biosynthesis.</text>
</comment>
<name>A0A9D1G1B3_9FIRM</name>